<gene>
    <name evidence="1" type="ORF">ACFFUR_12670</name>
</gene>
<evidence type="ECO:0000313" key="1">
    <source>
        <dbReference type="EMBL" id="MFB9212662.1"/>
    </source>
</evidence>
<organism evidence="1 2">
    <name type="scientific">Echinicola jeungdonensis</name>
    <dbReference type="NCBI Taxonomy" id="709343"/>
    <lineage>
        <taxon>Bacteria</taxon>
        <taxon>Pseudomonadati</taxon>
        <taxon>Bacteroidota</taxon>
        <taxon>Cytophagia</taxon>
        <taxon>Cytophagales</taxon>
        <taxon>Cyclobacteriaceae</taxon>
        <taxon>Echinicola</taxon>
    </lineage>
</organism>
<keyword evidence="2" id="KW-1185">Reference proteome</keyword>
<dbReference type="PANTHER" id="PTHR34070:SF1">
    <property type="entry name" value="DNA ALKYLATION REPAIR PROTEIN"/>
    <property type="match status" value="1"/>
</dbReference>
<protein>
    <submittedName>
        <fullName evidence="1">DNA alkylation repair protein</fullName>
    </submittedName>
</protein>
<evidence type="ECO:0000313" key="2">
    <source>
        <dbReference type="Proteomes" id="UP001589654"/>
    </source>
</evidence>
<reference evidence="1 2" key="1">
    <citation type="submission" date="2024-09" db="EMBL/GenBank/DDBJ databases">
        <authorList>
            <person name="Sun Q."/>
            <person name="Mori K."/>
        </authorList>
    </citation>
    <scope>NUCLEOTIDE SEQUENCE [LARGE SCALE GENOMIC DNA]</scope>
    <source>
        <strain evidence="1 2">CECT 7682</strain>
    </source>
</reference>
<accession>A0ABV5J840</accession>
<dbReference type="Pfam" id="PF08713">
    <property type="entry name" value="DNA_alkylation"/>
    <property type="match status" value="1"/>
</dbReference>
<dbReference type="Gene3D" id="1.20.1660.10">
    <property type="entry name" value="Hypothetical protein (EF3068)"/>
    <property type="match status" value="1"/>
</dbReference>
<dbReference type="CDD" id="cd07064">
    <property type="entry name" value="AlkD_like_1"/>
    <property type="match status" value="1"/>
</dbReference>
<dbReference type="InterPro" id="IPR014825">
    <property type="entry name" value="DNA_alkylation"/>
</dbReference>
<dbReference type="Proteomes" id="UP001589654">
    <property type="component" value="Unassembled WGS sequence"/>
</dbReference>
<dbReference type="SUPFAM" id="SSF48371">
    <property type="entry name" value="ARM repeat"/>
    <property type="match status" value="1"/>
</dbReference>
<dbReference type="InterPro" id="IPR016024">
    <property type="entry name" value="ARM-type_fold"/>
</dbReference>
<dbReference type="RefSeq" id="WP_290247566.1">
    <property type="nucleotide sequence ID" value="NZ_JAUFQT010000001.1"/>
</dbReference>
<dbReference type="Gene3D" id="1.25.40.290">
    <property type="entry name" value="ARM repeat domains"/>
    <property type="match status" value="1"/>
</dbReference>
<proteinExistence type="predicted"/>
<dbReference type="PANTHER" id="PTHR34070">
    <property type="entry name" value="ARMADILLO-TYPE FOLD"/>
    <property type="match status" value="1"/>
</dbReference>
<name>A0ABV5J840_9BACT</name>
<sequence>MPSYLESLENAFYSHSNQEIAQGQKAYMKNQFEFLGLKSPIRRPLQREFLIKMALPPKSELEKIIKTLWEKPEREFQYFAQELMDKYQKEMTREDIYLLEYMVLTKSWWDTVDFIASHLLGAYFKKFPDERGPMVEKWLASGNIWLQRCFLLFQFNYKESLNTDLLESIIQPLLGSKEFFINKAIGWILPQYSKTSPQWVREFVKNHPLENLSEREAMRLIK</sequence>
<dbReference type="EMBL" id="JBHMEW010000063">
    <property type="protein sequence ID" value="MFB9212662.1"/>
    <property type="molecule type" value="Genomic_DNA"/>
</dbReference>
<comment type="caution">
    <text evidence="1">The sequence shown here is derived from an EMBL/GenBank/DDBJ whole genome shotgun (WGS) entry which is preliminary data.</text>
</comment>